<dbReference type="RefSeq" id="WP_268922975.1">
    <property type="nucleotide sequence ID" value="NZ_JAPTGC010000006.1"/>
</dbReference>
<organism evidence="4 5">
    <name type="scientific">Methanocorpusculum vombati</name>
    <dbReference type="NCBI Taxonomy" id="3002864"/>
    <lineage>
        <taxon>Archaea</taxon>
        <taxon>Methanobacteriati</taxon>
        <taxon>Methanobacteriota</taxon>
        <taxon>Stenosarchaea group</taxon>
        <taxon>Methanomicrobia</taxon>
        <taxon>Methanomicrobiales</taxon>
        <taxon>Methanocorpusculaceae</taxon>
        <taxon>Methanocorpusculum</taxon>
    </lineage>
</organism>
<gene>
    <name evidence="4" type="ORF">O0S09_05540</name>
</gene>
<feature type="domain" description="GLUG" evidence="3">
    <location>
        <begin position="177"/>
        <end position="202"/>
    </location>
</feature>
<sequence length="1132" mass="118426">MMSRLFSIIRAADAGLRSLIPAGRSRMCLLFAVFLLVCMLMTGAVSAAGPSGNWTDPGNYDTSWAGSGDLENDPYLIETAKQLAGIAVQVNSGTTYGGKYFELNDDIDLSEHYWTPIGNTSATSFQGTFNGNDKNITNMNVTLSSAIVAGLFGRVEGATIKNVSVSGAVSATLTGAYSSAGGLAGYVSDSIITDCHAASTVTSSSPVDNIYLYIGGLVGSASDSTITNCHATGKVTATYTEEYFVCIGGLVGRNDNIIITANCYATGAVTATGFIDVNLGGLIGYSEGSNGIENCYATGDVTADGQYAGGLVGYIEGSITNCYATGKVIASTSYTGGLAGESESSVTNSVALNQWMNVSSDISYFGRFISGCPTMENIYAWRHMELNISGSISYPVSEPGGNNATNASTLMIWGNQSFYEGLGWTFGDGGNWTMSTDPDYRLPILAWQSGAAPAGADALHLNKTHEVYAISGNGGTIIPSGKLHYMDGKSVSFTITGTVGSFTDNGANIKPEITGTTYTIPDVDRDHRIVANMPEVGDAKIIPYNTTVANVTFTLNTSLAGATGAWVNLTNISNPADISSNQISDAIAAGTPTTVQLTDLIPGQSYQLNITPLNITLGGVPVIYTHGSSYTAPVPEIQFENATTGDPIGSLDILIGDAGVVIRANITNTTYGELKNETVSWMLQGNEFGKFNEDDKYPYNITLKATAAGTGDITVTVSGYEKKTLALTSSAPVTYYHVTYDGNGNTSGTVPIDTRGYASGEIVTVLDNTGNLGKTGHTFNGWWNGSALLHGGDKFTITRDTTLSANWTANKTIVTLENYTTPTSGTITFTYDELVSDITPKPTRNGYTFLGWYNETTGTNGTGTQIFDKDGKIQTVAGYANSTGHWKNDTRTITLYANWTSTPPVPPVPPVPPQPSGDSGDGYSTTTSGTVSGTGKVTFGTVTGITGVSFAPGTTGTVILDSDPAGVTPPPDSYIVIDITGPAFEGYAQIEFSVPVALLTDRGLTVYDVSLRHFIGGKWVTLRTHYLGEERGAANYIAATQTFSPFAIVYEKGGAEIIESATPEPTAAPPESTAIRPEPAETKPAGTITVVQTSDGNTGDPASLPTLTQAPAPLCGALLGLLAAGVLLRRKD</sequence>
<dbReference type="InterPro" id="IPR013378">
    <property type="entry name" value="InlB-like_B-rpt"/>
</dbReference>
<feature type="domain" description="GLUG" evidence="3">
    <location>
        <begin position="278"/>
        <end position="302"/>
    </location>
</feature>
<dbReference type="Proteomes" id="UP001141336">
    <property type="component" value="Unassembled WGS sequence"/>
</dbReference>
<dbReference type="Gene3D" id="2.60.40.4270">
    <property type="entry name" value="Listeria-Bacteroides repeat domain"/>
    <property type="match status" value="2"/>
</dbReference>
<dbReference type="InterPro" id="IPR026453">
    <property type="entry name" value="PGF_pre_PGF"/>
</dbReference>
<dbReference type="Gene3D" id="2.160.20.110">
    <property type="match status" value="1"/>
</dbReference>
<feature type="domain" description="GLUG" evidence="3">
    <location>
        <begin position="305"/>
        <end position="329"/>
    </location>
</feature>
<protein>
    <submittedName>
        <fullName evidence="4">PGF-pre-PGF domain-containing protein</fullName>
    </submittedName>
</protein>
<feature type="domain" description="GLUG" evidence="3">
    <location>
        <begin position="212"/>
        <end position="236"/>
    </location>
</feature>
<dbReference type="NCBIfam" id="TIGR02543">
    <property type="entry name" value="List_Bact_rpt"/>
    <property type="match status" value="1"/>
</dbReference>
<evidence type="ECO:0000313" key="4">
    <source>
        <dbReference type="EMBL" id="MCZ0862719.1"/>
    </source>
</evidence>
<comment type="caution">
    <text evidence="4">The sequence shown here is derived from an EMBL/GenBank/DDBJ whole genome shotgun (WGS) entry which is preliminary data.</text>
</comment>
<proteinExistence type="predicted"/>
<keyword evidence="5" id="KW-1185">Reference proteome</keyword>
<feature type="region of interest" description="Disordered" evidence="2">
    <location>
        <begin position="904"/>
        <end position="929"/>
    </location>
</feature>
<evidence type="ECO:0000256" key="1">
    <source>
        <dbReference type="ARBA" id="ARBA00004196"/>
    </source>
</evidence>
<accession>A0ABT4ILT6</accession>
<feature type="compositionally biased region" description="Pro residues" evidence="2">
    <location>
        <begin position="904"/>
        <end position="915"/>
    </location>
</feature>
<evidence type="ECO:0000259" key="3">
    <source>
        <dbReference type="Pfam" id="PF07581"/>
    </source>
</evidence>
<dbReference type="InterPro" id="IPR011493">
    <property type="entry name" value="GLUG"/>
</dbReference>
<comment type="subcellular location">
    <subcellularLocation>
        <location evidence="1">Cell envelope</location>
    </subcellularLocation>
</comment>
<dbReference type="InterPro" id="IPR042229">
    <property type="entry name" value="Listeria/Bacterioides_rpt_sf"/>
</dbReference>
<name>A0ABT4ILT6_9EURY</name>
<reference evidence="4" key="1">
    <citation type="submission" date="2022-12" db="EMBL/GenBank/DDBJ databases">
        <title>Isolation and characterisation of novel Methanocorpusculum spp. from native Australian herbivores indicates the genus is ancestrally host-associated.</title>
        <authorList>
            <person name="Volmer J.G."/>
            <person name="Soo R.M."/>
            <person name="Evans P.N."/>
            <person name="Hoedt E.C."/>
            <person name="Astorga Alsina A.L."/>
            <person name="Woodcroft B.J."/>
            <person name="Tyson G.W."/>
            <person name="Hugenholtz P."/>
            <person name="Morrison M."/>
        </authorList>
    </citation>
    <scope>NUCLEOTIDE SEQUENCE</scope>
    <source>
        <strain evidence="4">CW153</strain>
    </source>
</reference>
<evidence type="ECO:0000256" key="2">
    <source>
        <dbReference type="SAM" id="MobiDB-lite"/>
    </source>
</evidence>
<feature type="compositionally biased region" description="Low complexity" evidence="2">
    <location>
        <begin position="916"/>
        <end position="929"/>
    </location>
</feature>
<dbReference type="Pfam" id="PF09479">
    <property type="entry name" value="Flg_new"/>
    <property type="match status" value="2"/>
</dbReference>
<dbReference type="EMBL" id="JAPTGC010000006">
    <property type="protein sequence ID" value="MCZ0862719.1"/>
    <property type="molecule type" value="Genomic_DNA"/>
</dbReference>
<dbReference type="NCBIfam" id="TIGR04213">
    <property type="entry name" value="PGF_pre_PGF"/>
    <property type="match status" value="1"/>
</dbReference>
<evidence type="ECO:0000313" key="5">
    <source>
        <dbReference type="Proteomes" id="UP001141336"/>
    </source>
</evidence>
<feature type="domain" description="GLUG" evidence="3">
    <location>
        <begin position="246"/>
        <end position="270"/>
    </location>
</feature>
<dbReference type="Pfam" id="PF07581">
    <property type="entry name" value="Glug"/>
    <property type="match status" value="5"/>
</dbReference>